<dbReference type="Gene3D" id="3.30.70.2530">
    <property type="match status" value="1"/>
</dbReference>
<dbReference type="InterPro" id="IPR016166">
    <property type="entry name" value="FAD-bd_PCMH"/>
</dbReference>
<evidence type="ECO:0000256" key="1">
    <source>
        <dbReference type="ARBA" id="ARBA00023002"/>
    </source>
</evidence>
<dbReference type="InterPro" id="IPR016171">
    <property type="entry name" value="Vanillyl_alc_oxidase_C-sub2"/>
</dbReference>
<dbReference type="Pfam" id="PF01565">
    <property type="entry name" value="FAD_binding_4"/>
    <property type="match status" value="1"/>
</dbReference>
<dbReference type="Gene3D" id="3.30.70.2520">
    <property type="match status" value="1"/>
</dbReference>
<name>A0ABW6HB15_9ACTN</name>
<dbReference type="Gene3D" id="3.30.465.10">
    <property type="match status" value="1"/>
</dbReference>
<evidence type="ECO:0000313" key="3">
    <source>
        <dbReference type="EMBL" id="MFE1753683.1"/>
    </source>
</evidence>
<dbReference type="InterPro" id="IPR016167">
    <property type="entry name" value="FAD-bd_PCMH_sub1"/>
</dbReference>
<protein>
    <submittedName>
        <fullName evidence="3">D-arabinono-1,4-lactone oxidase</fullName>
    </submittedName>
</protein>
<dbReference type="InterPro" id="IPR010031">
    <property type="entry name" value="FAD_lactone_oxidase-like"/>
</dbReference>
<dbReference type="Gene3D" id="1.10.45.10">
    <property type="entry name" value="Vanillyl-alcohol Oxidase, Chain A, domain 4"/>
    <property type="match status" value="1"/>
</dbReference>
<comment type="caution">
    <text evidence="3">The sequence shown here is derived from an EMBL/GenBank/DDBJ whole genome shotgun (WGS) entry which is preliminary data.</text>
</comment>
<dbReference type="InterPro" id="IPR007173">
    <property type="entry name" value="ALO_C"/>
</dbReference>
<dbReference type="Gene3D" id="3.30.43.10">
    <property type="entry name" value="Uridine Diphospho-n-acetylenolpyruvylglucosamine Reductase, domain 2"/>
    <property type="match status" value="1"/>
</dbReference>
<keyword evidence="4" id="KW-1185">Reference proteome</keyword>
<dbReference type="InterPro" id="IPR036318">
    <property type="entry name" value="FAD-bd_PCMH-like_sf"/>
</dbReference>
<dbReference type="Proteomes" id="UP001599756">
    <property type="component" value="Unassembled WGS sequence"/>
</dbReference>
<evidence type="ECO:0000313" key="4">
    <source>
        <dbReference type="Proteomes" id="UP001599756"/>
    </source>
</evidence>
<dbReference type="SUPFAM" id="SSF56176">
    <property type="entry name" value="FAD-binding/transporter-associated domain-like"/>
    <property type="match status" value="1"/>
</dbReference>
<accession>A0ABW6HB15</accession>
<dbReference type="EMBL" id="JBHYTS010000043">
    <property type="protein sequence ID" value="MFE1753683.1"/>
    <property type="molecule type" value="Genomic_DNA"/>
</dbReference>
<dbReference type="PANTHER" id="PTHR43762:SF1">
    <property type="entry name" value="D-ARABINONO-1,4-LACTONE OXIDASE"/>
    <property type="match status" value="1"/>
</dbReference>
<dbReference type="Pfam" id="PF04030">
    <property type="entry name" value="ALO"/>
    <property type="match status" value="1"/>
</dbReference>
<dbReference type="PANTHER" id="PTHR43762">
    <property type="entry name" value="L-GULONOLACTONE OXIDASE"/>
    <property type="match status" value="1"/>
</dbReference>
<organism evidence="3 4">
    <name type="scientific">Streptomyces anandii</name>
    <dbReference type="NCBI Taxonomy" id="285454"/>
    <lineage>
        <taxon>Bacteria</taxon>
        <taxon>Bacillati</taxon>
        <taxon>Actinomycetota</taxon>
        <taxon>Actinomycetes</taxon>
        <taxon>Kitasatosporales</taxon>
        <taxon>Streptomycetaceae</taxon>
        <taxon>Streptomyces</taxon>
    </lineage>
</organism>
<dbReference type="InterPro" id="IPR006094">
    <property type="entry name" value="Oxid_FAD_bind_N"/>
</dbReference>
<dbReference type="RefSeq" id="WP_381809587.1">
    <property type="nucleotide sequence ID" value="NZ_JBHYTS010000043.1"/>
</dbReference>
<evidence type="ECO:0000259" key="2">
    <source>
        <dbReference type="PROSITE" id="PS51387"/>
    </source>
</evidence>
<feature type="domain" description="FAD-binding PCMH-type" evidence="2">
    <location>
        <begin position="12"/>
        <end position="178"/>
    </location>
</feature>
<dbReference type="PIRSF" id="PIRSF000136">
    <property type="entry name" value="LGO_GLO"/>
    <property type="match status" value="1"/>
</dbReference>
<gene>
    <name evidence="3" type="ORF">ACFW88_24605</name>
</gene>
<sequence>MTGTVTNWAGNIAYAAERLHRPESLDALRALVAGSAKVRVLGSGHSFNEIADPGAGGVLLSTAALPAGADVDTAARTVRVGGGVRYAELARRVHAHGLALANMASLPHISVAGSVATGTHGSGVANGPLASAVREVELVTADGSTVTLGRQDARFGGAVTSLGALGVVTALTLDLEPAFEVEQHLFTELPLEGLDFETVAAAAYSVSLFTDWRDPGFRQVWLKRRTDQPMPRFPWGVPAKVALHPVPGMPAENCTRQFGVPGPWHERLPHFRAEFTPSSGSELQSEYLLPRRHALDALRAVDGVRETVAGVLQTCEVRTVAADEQWLSPCYGRDTVALHFTWVEDTAAVLPVVRRLEEALDPFEPRPHWGKVFTTRAEALRGRYPRLDDFRALARELDPAGKFTNAFVRDFLH</sequence>
<reference evidence="3 4" key="1">
    <citation type="submission" date="2024-09" db="EMBL/GenBank/DDBJ databases">
        <title>The Natural Products Discovery Center: Release of the First 8490 Sequenced Strains for Exploring Actinobacteria Biosynthetic Diversity.</title>
        <authorList>
            <person name="Kalkreuter E."/>
            <person name="Kautsar S.A."/>
            <person name="Yang D."/>
            <person name="Bader C.D."/>
            <person name="Teijaro C.N."/>
            <person name="Fluegel L."/>
            <person name="Davis C.M."/>
            <person name="Simpson J.R."/>
            <person name="Lauterbach L."/>
            <person name="Steele A.D."/>
            <person name="Gui C."/>
            <person name="Meng S."/>
            <person name="Li G."/>
            <person name="Viehrig K."/>
            <person name="Ye F."/>
            <person name="Su P."/>
            <person name="Kiefer A.F."/>
            <person name="Nichols A."/>
            <person name="Cepeda A.J."/>
            <person name="Yan W."/>
            <person name="Fan B."/>
            <person name="Jiang Y."/>
            <person name="Adhikari A."/>
            <person name="Zheng C.-J."/>
            <person name="Schuster L."/>
            <person name="Cowan T.M."/>
            <person name="Smanski M.J."/>
            <person name="Chevrette M.G."/>
            <person name="De Carvalho L.P.S."/>
            <person name="Shen B."/>
        </authorList>
    </citation>
    <scope>NUCLEOTIDE SEQUENCE [LARGE SCALE GENOMIC DNA]</scope>
    <source>
        <strain evidence="3 4">NPDC059500</strain>
    </source>
</reference>
<proteinExistence type="predicted"/>
<dbReference type="PROSITE" id="PS51387">
    <property type="entry name" value="FAD_PCMH"/>
    <property type="match status" value="1"/>
</dbReference>
<keyword evidence="1" id="KW-0560">Oxidoreductase</keyword>
<dbReference type="InterPro" id="IPR016169">
    <property type="entry name" value="FAD-bd_PCMH_sub2"/>
</dbReference>